<sequence>MPKLCFQLVTRLLELEIQEALSGSKRANPMTLEDDFYINSDPSPLQLNQPITMIDCPSRVISARYINITSPKSSSFSASIFGKYYVYSFTYIVVGSLRISEMKDNCRIREAAWVSIQSPFSNVLSNISSIRDALVYGFELPWSYFYCLKCLVDHDGHAICNCSSHTDHHLWACRPYSDHVCDVAHQSSYHLSNCIGRNLHGIIQTLKDGQFEENIGIFYAARFCLGMHTQILRRLPISLKKN</sequence>
<reference evidence="1" key="2">
    <citation type="submission" date="2023-05" db="EMBL/GenBank/DDBJ databases">
        <authorList>
            <person name="Schelkunov M.I."/>
        </authorList>
    </citation>
    <scope>NUCLEOTIDE SEQUENCE</scope>
    <source>
        <strain evidence="1">Hsosn_3</strain>
        <tissue evidence="1">Leaf</tissue>
    </source>
</reference>
<dbReference type="Proteomes" id="UP001237642">
    <property type="component" value="Unassembled WGS sequence"/>
</dbReference>
<keyword evidence="2" id="KW-1185">Reference proteome</keyword>
<evidence type="ECO:0000313" key="1">
    <source>
        <dbReference type="EMBL" id="KAK1375377.1"/>
    </source>
</evidence>
<gene>
    <name evidence="1" type="ORF">POM88_031570</name>
</gene>
<reference evidence="1" key="1">
    <citation type="submission" date="2023-02" db="EMBL/GenBank/DDBJ databases">
        <title>Genome of toxic invasive species Heracleum sosnowskyi carries increased number of genes despite the absence of recent whole-genome duplications.</title>
        <authorList>
            <person name="Schelkunov M."/>
            <person name="Shtratnikova V."/>
            <person name="Makarenko M."/>
            <person name="Klepikova A."/>
            <person name="Omelchenko D."/>
            <person name="Novikova G."/>
            <person name="Obukhova E."/>
            <person name="Bogdanov V."/>
            <person name="Penin A."/>
            <person name="Logacheva M."/>
        </authorList>
    </citation>
    <scope>NUCLEOTIDE SEQUENCE</scope>
    <source>
        <strain evidence="1">Hsosn_3</strain>
        <tissue evidence="1">Leaf</tissue>
    </source>
</reference>
<dbReference type="EMBL" id="JAUIZM010000007">
    <property type="protein sequence ID" value="KAK1375377.1"/>
    <property type="molecule type" value="Genomic_DNA"/>
</dbReference>
<proteinExistence type="predicted"/>
<name>A0AAD8MJS6_9APIA</name>
<organism evidence="1 2">
    <name type="scientific">Heracleum sosnowskyi</name>
    <dbReference type="NCBI Taxonomy" id="360622"/>
    <lineage>
        <taxon>Eukaryota</taxon>
        <taxon>Viridiplantae</taxon>
        <taxon>Streptophyta</taxon>
        <taxon>Embryophyta</taxon>
        <taxon>Tracheophyta</taxon>
        <taxon>Spermatophyta</taxon>
        <taxon>Magnoliopsida</taxon>
        <taxon>eudicotyledons</taxon>
        <taxon>Gunneridae</taxon>
        <taxon>Pentapetalae</taxon>
        <taxon>asterids</taxon>
        <taxon>campanulids</taxon>
        <taxon>Apiales</taxon>
        <taxon>Apiaceae</taxon>
        <taxon>Apioideae</taxon>
        <taxon>apioid superclade</taxon>
        <taxon>Tordylieae</taxon>
        <taxon>Tordyliinae</taxon>
        <taxon>Heracleum</taxon>
    </lineage>
</organism>
<accession>A0AAD8MJS6</accession>
<comment type="caution">
    <text evidence="1">The sequence shown here is derived from an EMBL/GenBank/DDBJ whole genome shotgun (WGS) entry which is preliminary data.</text>
</comment>
<protein>
    <submittedName>
        <fullName evidence="1">Uncharacterized protein</fullName>
    </submittedName>
</protein>
<dbReference type="AlphaFoldDB" id="A0AAD8MJS6"/>
<evidence type="ECO:0000313" key="2">
    <source>
        <dbReference type="Proteomes" id="UP001237642"/>
    </source>
</evidence>